<evidence type="ECO:0000313" key="3">
    <source>
        <dbReference type="Proteomes" id="UP000644610"/>
    </source>
</evidence>
<reference evidence="2" key="1">
    <citation type="submission" date="2021-01" db="EMBL/GenBank/DDBJ databases">
        <title>Whole genome shotgun sequence of Planotetraspora silvatica NBRC 100141.</title>
        <authorList>
            <person name="Komaki H."/>
            <person name="Tamura T."/>
        </authorList>
    </citation>
    <scope>NUCLEOTIDE SEQUENCE</scope>
    <source>
        <strain evidence="2">NBRC 100141</strain>
    </source>
</reference>
<sequence>MPIQCSDRAGSRPKPMRTVPATRAGRSPIARCGAFAGMNYGDVAVEKAPIVVAPQAVATRQAEYAVAVVSVAVNEPGKRDRERSQLFLTSLRDVR</sequence>
<name>A0A8J3UNP6_9ACTN</name>
<feature type="region of interest" description="Disordered" evidence="1">
    <location>
        <begin position="1"/>
        <end position="23"/>
    </location>
</feature>
<proteinExistence type="predicted"/>
<accession>A0A8J3UNP6</accession>
<organism evidence="2 3">
    <name type="scientific">Planotetraspora silvatica</name>
    <dbReference type="NCBI Taxonomy" id="234614"/>
    <lineage>
        <taxon>Bacteria</taxon>
        <taxon>Bacillati</taxon>
        <taxon>Actinomycetota</taxon>
        <taxon>Actinomycetes</taxon>
        <taxon>Streptosporangiales</taxon>
        <taxon>Streptosporangiaceae</taxon>
        <taxon>Planotetraspora</taxon>
    </lineage>
</organism>
<comment type="caution">
    <text evidence="2">The sequence shown here is derived from an EMBL/GenBank/DDBJ whole genome shotgun (WGS) entry which is preliminary data.</text>
</comment>
<evidence type="ECO:0000256" key="1">
    <source>
        <dbReference type="SAM" id="MobiDB-lite"/>
    </source>
</evidence>
<gene>
    <name evidence="2" type="ORF">Psi02_49720</name>
</gene>
<evidence type="ECO:0000313" key="2">
    <source>
        <dbReference type="EMBL" id="GII48548.1"/>
    </source>
</evidence>
<dbReference type="EMBL" id="BOOQ01000032">
    <property type="protein sequence ID" value="GII48548.1"/>
    <property type="molecule type" value="Genomic_DNA"/>
</dbReference>
<protein>
    <submittedName>
        <fullName evidence="2">Uncharacterized protein</fullName>
    </submittedName>
</protein>
<keyword evidence="3" id="KW-1185">Reference proteome</keyword>
<dbReference type="AlphaFoldDB" id="A0A8J3UNP6"/>
<dbReference type="Proteomes" id="UP000644610">
    <property type="component" value="Unassembled WGS sequence"/>
</dbReference>